<evidence type="ECO:0000313" key="4">
    <source>
        <dbReference type="EMBL" id="PWC02640.1"/>
    </source>
</evidence>
<proteinExistence type="predicted"/>
<dbReference type="InterPro" id="IPR041685">
    <property type="entry name" value="AAA_GajA/Old/RecF-like"/>
</dbReference>
<accession>A0A2U1T9E5</accession>
<dbReference type="AlphaFoldDB" id="A0A2U1T9E5"/>
<keyword evidence="1" id="KW-0175">Coiled coil</keyword>
<feature type="coiled-coil region" evidence="1">
    <location>
        <begin position="281"/>
        <end position="390"/>
    </location>
</feature>
<organism evidence="4 5">
    <name type="scientific">Corynebacterium yudongzhengii</name>
    <dbReference type="NCBI Taxonomy" id="2080740"/>
    <lineage>
        <taxon>Bacteria</taxon>
        <taxon>Bacillati</taxon>
        <taxon>Actinomycetota</taxon>
        <taxon>Actinomycetes</taxon>
        <taxon>Mycobacteriales</taxon>
        <taxon>Corynebacteriaceae</taxon>
        <taxon>Corynebacterium</taxon>
    </lineage>
</organism>
<feature type="region of interest" description="Disordered" evidence="2">
    <location>
        <begin position="500"/>
        <end position="520"/>
    </location>
</feature>
<evidence type="ECO:0000256" key="2">
    <source>
        <dbReference type="SAM" id="MobiDB-lite"/>
    </source>
</evidence>
<keyword evidence="5" id="KW-1185">Reference proteome</keyword>
<dbReference type="KEGG" id="cyz:C3B44_06995"/>
<dbReference type="RefSeq" id="WP_108431751.1">
    <property type="nucleotide sequence ID" value="NZ_CP026947.1"/>
</dbReference>
<name>A0A2U1T9E5_9CORY</name>
<dbReference type="Gene3D" id="3.40.50.300">
    <property type="entry name" value="P-loop containing nucleotide triphosphate hydrolases"/>
    <property type="match status" value="2"/>
</dbReference>
<feature type="domain" description="Endonuclease GajA/Old nuclease/RecF-like AAA" evidence="3">
    <location>
        <begin position="1"/>
        <end position="297"/>
    </location>
</feature>
<dbReference type="PANTHER" id="PTHR41259">
    <property type="entry name" value="DOUBLE-STRAND BREAK REPAIR RAD50 ATPASE, PUTATIVE-RELATED"/>
    <property type="match status" value="1"/>
</dbReference>
<feature type="coiled-coil region" evidence="1">
    <location>
        <begin position="552"/>
        <end position="682"/>
    </location>
</feature>
<evidence type="ECO:0000256" key="1">
    <source>
        <dbReference type="SAM" id="Coils"/>
    </source>
</evidence>
<dbReference type="SUPFAM" id="SSF52540">
    <property type="entry name" value="P-loop containing nucleoside triphosphate hydrolases"/>
    <property type="match status" value="2"/>
</dbReference>
<dbReference type="OrthoDB" id="3177877at2"/>
<dbReference type="InterPro" id="IPR027417">
    <property type="entry name" value="P-loop_NTPase"/>
</dbReference>
<evidence type="ECO:0000259" key="3">
    <source>
        <dbReference type="Pfam" id="PF13175"/>
    </source>
</evidence>
<feature type="coiled-coil region" evidence="1">
    <location>
        <begin position="188"/>
        <end position="253"/>
    </location>
</feature>
<dbReference type="EMBL" id="QEEZ01000002">
    <property type="protein sequence ID" value="PWC02640.1"/>
    <property type="molecule type" value="Genomic_DNA"/>
</dbReference>
<dbReference type="Pfam" id="PF13175">
    <property type="entry name" value="AAA_15"/>
    <property type="match status" value="1"/>
</dbReference>
<evidence type="ECO:0000313" key="5">
    <source>
        <dbReference type="Proteomes" id="UP000244989"/>
    </source>
</evidence>
<gene>
    <name evidence="4" type="ORF">DF222_01465</name>
</gene>
<comment type="caution">
    <text evidence="4">The sequence shown here is derived from an EMBL/GenBank/DDBJ whole genome shotgun (WGS) entry which is preliminary data.</text>
</comment>
<dbReference type="PANTHER" id="PTHR41259:SF1">
    <property type="entry name" value="DOUBLE-STRAND BREAK REPAIR RAD50 ATPASE, PUTATIVE-RELATED"/>
    <property type="match status" value="1"/>
</dbReference>
<protein>
    <recommendedName>
        <fullName evidence="3">Endonuclease GajA/Old nuclease/RecF-like AAA domain-containing protein</fullName>
    </recommendedName>
</protein>
<sequence length="877" mass="98179">MRIHSLEMRNVRAVEHLVLDDLPDTGVIVIHGDNEEGKSTILDALHVVLSQKHNFKNKHVKPLQPVARDVPMEVSVRMSVGPVELSITKRWFRRVGAELTVYAPQPASYTGGEAEDKLAEILDTYLDSHLRDTLFLRQNELDAGVAAAGIPSLERALDSGKDTDADAGDSDAFIAAARAEYLKYYYPKRGLKDTVKKLQADREKAAEELAEAKREAAAMQDSVDRVERLEAELKQAKTELPEARKHVDEATAEVEALTGLEGAVDKAAEVSERRRVELEARRRTVTQRRELEKRYAEAEKKRTELADDLTTAIEKAEQEGEQVDTLSAELEKAKAQREEIGEKLREARRIQRVLADLRTREELATTVAQLRDLDETADRLRSRLAGLTVTTETVRQAEKARRELEVAERIREIATPHLELSASAETEITVDDEAITLSEDARHVALHDGTTVHIGEVTAQFRAGSTGGDDPEAAVREAEKRLTAVLEEAGCEDVETLRARRDERSEVDSELQRNRQRRSDVLHGRDADELRAKLAHLDEVLDDDSAVVERDEDELASEVETREAELSEAEEAVRHAEVALEPIRSRNAFLERTRIQARYEGAEEERDRLHEELTAQREEAGLEELEESAAQAEQARDEAIGELKRLRERLAAADPEGKRGLLEAARARLESLQSRIYDHELECAGLSSSIEQAAGVAEKVDICASRDETLKRELHSTLRQAEAAKLVYETLVKHRSQTWERYAQPYVDELSRLARPLFGEDVSFGLDENLRITGRTIGNATVPLAELSGGTEEQLAILSRFAIASLIARGDEKVGAPLVVDDALGSTDPGRLQRMGQLFSKLGQDTQMIVLTCFPQRYDWVHPKTQYQMTQLKAVED</sequence>
<dbReference type="Proteomes" id="UP000244989">
    <property type="component" value="Unassembled WGS sequence"/>
</dbReference>
<reference evidence="5" key="1">
    <citation type="submission" date="2018-04" db="EMBL/GenBank/DDBJ databases">
        <authorList>
            <person name="Liu S."/>
            <person name="Wang Z."/>
            <person name="Li J."/>
        </authorList>
    </citation>
    <scope>NUCLEOTIDE SEQUENCE [LARGE SCALE GENOMIC DNA]</scope>
    <source>
        <strain evidence="5">2189</strain>
    </source>
</reference>